<feature type="signal peptide" evidence="1">
    <location>
        <begin position="1"/>
        <end position="31"/>
    </location>
</feature>
<dbReference type="SUPFAM" id="SSF49503">
    <property type="entry name" value="Cupredoxins"/>
    <property type="match status" value="1"/>
</dbReference>
<name>A0A1I4XU17_9GAMM</name>
<evidence type="ECO:0000313" key="2">
    <source>
        <dbReference type="EMBL" id="SFN29257.1"/>
    </source>
</evidence>
<dbReference type="EMBL" id="FOVF01000012">
    <property type="protein sequence ID" value="SFN29257.1"/>
    <property type="molecule type" value="Genomic_DNA"/>
</dbReference>
<dbReference type="AlphaFoldDB" id="A0A1I4XU17"/>
<reference evidence="2 3" key="1">
    <citation type="submission" date="2016-10" db="EMBL/GenBank/DDBJ databases">
        <authorList>
            <person name="de Groot N.N."/>
        </authorList>
    </citation>
    <scope>NUCLEOTIDE SEQUENCE [LARGE SCALE GENOMIC DNA]</scope>
    <source>
        <strain evidence="2 3">CGMCC 1.7659</strain>
    </source>
</reference>
<protein>
    <submittedName>
        <fullName evidence="2">Plastocyanin</fullName>
    </submittedName>
</protein>
<organism evidence="2 3">
    <name type="scientific">Dokdonella immobilis</name>
    <dbReference type="NCBI Taxonomy" id="578942"/>
    <lineage>
        <taxon>Bacteria</taxon>
        <taxon>Pseudomonadati</taxon>
        <taxon>Pseudomonadota</taxon>
        <taxon>Gammaproteobacteria</taxon>
        <taxon>Lysobacterales</taxon>
        <taxon>Rhodanobacteraceae</taxon>
        <taxon>Dokdonella</taxon>
    </lineage>
</organism>
<dbReference type="STRING" id="578942.SAMN05216289_11226"/>
<gene>
    <name evidence="2" type="ORF">SAMN05216289_11226</name>
</gene>
<dbReference type="RefSeq" id="WP_092407527.1">
    <property type="nucleotide sequence ID" value="NZ_FOVF01000012.1"/>
</dbReference>
<dbReference type="OrthoDB" id="9772097at2"/>
<keyword evidence="3" id="KW-1185">Reference proteome</keyword>
<keyword evidence="1" id="KW-0732">Signal</keyword>
<feature type="chain" id="PRO_5011785238" evidence="1">
    <location>
        <begin position="32"/>
        <end position="228"/>
    </location>
</feature>
<proteinExistence type="predicted"/>
<evidence type="ECO:0000256" key="1">
    <source>
        <dbReference type="SAM" id="SignalP"/>
    </source>
</evidence>
<dbReference type="InterPro" id="IPR008972">
    <property type="entry name" value="Cupredoxin"/>
</dbReference>
<dbReference type="Gene3D" id="2.60.40.420">
    <property type="entry name" value="Cupredoxins - blue copper proteins"/>
    <property type="match status" value="1"/>
</dbReference>
<sequence length="228" mass="25057">MIRSGPFRRNARCFAGALAAALLLATRLLCAAELFVEISDQDGGPVEDAVVSLTALDGRPALPDPPPSTTKSIDQRNEVFVPFLEIFRPGDRLVFQNNDSTRHHVYSFSEVKSFEFVLAKGESSTPILLDRPGVIAIGCNIHDSMIAYVFVSDAPWVGRSDRRGSVHFDKLPAGTYTIALWHPWQTPGEEGAAQHITIDAAVTSVRAAFSLSLLPDPRQPRDRERSIY</sequence>
<dbReference type="Proteomes" id="UP000198575">
    <property type="component" value="Unassembled WGS sequence"/>
</dbReference>
<evidence type="ECO:0000313" key="3">
    <source>
        <dbReference type="Proteomes" id="UP000198575"/>
    </source>
</evidence>
<accession>A0A1I4XU17</accession>